<feature type="region of interest" description="Disordered" evidence="10">
    <location>
        <begin position="302"/>
        <end position="328"/>
    </location>
</feature>
<dbReference type="SUPFAM" id="SSF90229">
    <property type="entry name" value="CCCH zinc finger"/>
    <property type="match status" value="1"/>
</dbReference>
<evidence type="ECO:0000256" key="6">
    <source>
        <dbReference type="ARBA" id="ARBA00037262"/>
    </source>
</evidence>
<keyword evidence="2 9" id="KW-0479">Metal-binding</keyword>
<dbReference type="EMBL" id="OU963911">
    <property type="protein sequence ID" value="CAH0400703.1"/>
    <property type="molecule type" value="Genomic_DNA"/>
</dbReference>
<name>A0ABN8AWV1_CHISP</name>
<dbReference type="SMART" id="SM00356">
    <property type="entry name" value="ZnF_C3H1"/>
    <property type="match status" value="1"/>
</dbReference>
<keyword evidence="5" id="KW-0539">Nucleus</keyword>
<dbReference type="Pfam" id="PF18044">
    <property type="entry name" value="zf-CCCH_4"/>
    <property type="match status" value="1"/>
</dbReference>
<sequence length="381" mass="41701">MVVCKFFQQGNCRYGQNCRFDHIYGSKYSYHASQASQPASSILTDEQIMNQVPSDVQAILKGGQWILSCYSPFKEKPNFPGLSDLSMEEARLFIYEAKANNTLDQAVAYMNNLFKDARYKHEQLLQPNAAITKVLRSLYKGELVPSPLASTGQTSSFESNSSASSLFRSAVHSTPAFSQNTNTAAFGQNPSNSIFGQNFSQTPNAPSVFDQKPNFGTDNAKSIFSQASHSIFGQNQTSQNVFNGNQQSNKVFGPSQTTNIFDKPDTTAKSIFGQASQSVFNSNQPQTNPANIFASATQSAFGSSPFSQQQESSPFGNNVQSNTPFSNTAPSIFQAANKQNDDCTIYSNMNDLSPTDIECFSADDFKLGFIPEIPPPHSLCF</sequence>
<feature type="zinc finger region" description="C3H1-type" evidence="9">
    <location>
        <begin position="1"/>
        <end position="25"/>
    </location>
</feature>
<evidence type="ECO:0000259" key="11">
    <source>
        <dbReference type="PROSITE" id="PS50103"/>
    </source>
</evidence>
<dbReference type="PROSITE" id="PS50103">
    <property type="entry name" value="ZF_C3H1"/>
    <property type="match status" value="1"/>
</dbReference>
<keyword evidence="3 9" id="KW-0863">Zinc-finger</keyword>
<evidence type="ECO:0000256" key="2">
    <source>
        <dbReference type="ARBA" id="ARBA00022723"/>
    </source>
</evidence>
<evidence type="ECO:0000313" key="13">
    <source>
        <dbReference type="Proteomes" id="UP001153292"/>
    </source>
</evidence>
<evidence type="ECO:0000256" key="9">
    <source>
        <dbReference type="PROSITE-ProRule" id="PRU00723"/>
    </source>
</evidence>
<dbReference type="PANTHER" id="PTHR46527:SF1">
    <property type="entry name" value="NUCLEOPORIN NUP42"/>
    <property type="match status" value="1"/>
</dbReference>
<evidence type="ECO:0000313" key="12">
    <source>
        <dbReference type="EMBL" id="CAH0400703.1"/>
    </source>
</evidence>
<feature type="compositionally biased region" description="Low complexity" evidence="10">
    <location>
        <begin position="302"/>
        <end position="316"/>
    </location>
</feature>
<dbReference type="Gene3D" id="4.10.1000.10">
    <property type="entry name" value="Zinc finger, CCCH-type"/>
    <property type="match status" value="1"/>
</dbReference>
<dbReference type="InterPro" id="IPR041367">
    <property type="entry name" value="Znf-CCCH_4"/>
</dbReference>
<keyword evidence="13" id="KW-1185">Reference proteome</keyword>
<dbReference type="PANTHER" id="PTHR46527">
    <property type="entry name" value="NUCLEOPORIN-LIKE PROTEIN 2"/>
    <property type="match status" value="1"/>
</dbReference>
<reference evidence="12" key="1">
    <citation type="submission" date="2021-12" db="EMBL/GenBank/DDBJ databases">
        <authorList>
            <person name="King R."/>
        </authorList>
    </citation>
    <scope>NUCLEOTIDE SEQUENCE</scope>
</reference>
<evidence type="ECO:0000256" key="7">
    <source>
        <dbReference type="ARBA" id="ARBA00039886"/>
    </source>
</evidence>
<comment type="subcellular location">
    <subcellularLocation>
        <location evidence="1">Nucleus membrane</location>
        <topology evidence="1">Peripheral membrane protein</topology>
        <orientation evidence="1">Cytoplasmic side</orientation>
    </subcellularLocation>
</comment>
<feature type="domain" description="C3H1-type" evidence="11">
    <location>
        <begin position="1"/>
        <end position="25"/>
    </location>
</feature>
<keyword evidence="4 9" id="KW-0862">Zinc</keyword>
<evidence type="ECO:0000256" key="5">
    <source>
        <dbReference type="ARBA" id="ARBA00023242"/>
    </source>
</evidence>
<dbReference type="InterPro" id="IPR051767">
    <property type="entry name" value="Nucleoporin_NUP42"/>
</dbReference>
<evidence type="ECO:0000256" key="4">
    <source>
        <dbReference type="ARBA" id="ARBA00022833"/>
    </source>
</evidence>
<dbReference type="InterPro" id="IPR036855">
    <property type="entry name" value="Znf_CCCH_sf"/>
</dbReference>
<organism evidence="12 13">
    <name type="scientific">Chilo suppressalis</name>
    <name type="common">Asiatic rice borer moth</name>
    <dbReference type="NCBI Taxonomy" id="168631"/>
    <lineage>
        <taxon>Eukaryota</taxon>
        <taxon>Metazoa</taxon>
        <taxon>Ecdysozoa</taxon>
        <taxon>Arthropoda</taxon>
        <taxon>Hexapoda</taxon>
        <taxon>Insecta</taxon>
        <taxon>Pterygota</taxon>
        <taxon>Neoptera</taxon>
        <taxon>Endopterygota</taxon>
        <taxon>Lepidoptera</taxon>
        <taxon>Glossata</taxon>
        <taxon>Ditrysia</taxon>
        <taxon>Pyraloidea</taxon>
        <taxon>Crambidae</taxon>
        <taxon>Crambinae</taxon>
        <taxon>Chilo</taxon>
    </lineage>
</organism>
<dbReference type="Proteomes" id="UP001153292">
    <property type="component" value="Chromosome 18"/>
</dbReference>
<proteinExistence type="predicted"/>
<accession>A0ABN8AWV1</accession>
<evidence type="ECO:0000256" key="10">
    <source>
        <dbReference type="SAM" id="MobiDB-lite"/>
    </source>
</evidence>
<feature type="compositionally biased region" description="Polar residues" evidence="10">
    <location>
        <begin position="317"/>
        <end position="328"/>
    </location>
</feature>
<protein>
    <recommendedName>
        <fullName evidence="7">Nucleoporin NUP42</fullName>
    </recommendedName>
    <alternativeName>
        <fullName evidence="8">Nucleoporin-like protein 2</fullName>
    </alternativeName>
</protein>
<gene>
    <name evidence="12" type="ORF">CHILSU_LOCUS3901</name>
</gene>
<comment type="function">
    <text evidence="6">Required for the export of mRNAs containing poly(A) tails from the nucleus into the cytoplasm.</text>
</comment>
<evidence type="ECO:0000256" key="8">
    <source>
        <dbReference type="ARBA" id="ARBA00042384"/>
    </source>
</evidence>
<evidence type="ECO:0000256" key="1">
    <source>
        <dbReference type="ARBA" id="ARBA00004335"/>
    </source>
</evidence>
<dbReference type="InterPro" id="IPR000571">
    <property type="entry name" value="Znf_CCCH"/>
</dbReference>
<evidence type="ECO:0000256" key="3">
    <source>
        <dbReference type="ARBA" id="ARBA00022771"/>
    </source>
</evidence>